<keyword evidence="1" id="KW-0812">Transmembrane</keyword>
<organism evidence="2 3">
    <name type="scientific">Clostridium omnivorum</name>
    <dbReference type="NCBI Taxonomy" id="1604902"/>
    <lineage>
        <taxon>Bacteria</taxon>
        <taxon>Bacillati</taxon>
        <taxon>Bacillota</taxon>
        <taxon>Clostridia</taxon>
        <taxon>Eubacteriales</taxon>
        <taxon>Clostridiaceae</taxon>
        <taxon>Clostridium</taxon>
    </lineage>
</organism>
<dbReference type="Proteomes" id="UP001208567">
    <property type="component" value="Unassembled WGS sequence"/>
</dbReference>
<keyword evidence="1" id="KW-0472">Membrane</keyword>
<keyword evidence="3" id="KW-1185">Reference proteome</keyword>
<name>A0ABQ5N3B8_9CLOT</name>
<feature type="transmembrane region" description="Helical" evidence="1">
    <location>
        <begin position="62"/>
        <end position="82"/>
    </location>
</feature>
<dbReference type="RefSeq" id="WP_264848986.1">
    <property type="nucleotide sequence ID" value="NZ_BRXR01000001.1"/>
</dbReference>
<evidence type="ECO:0000313" key="3">
    <source>
        <dbReference type="Proteomes" id="UP001208567"/>
    </source>
</evidence>
<accession>A0ABQ5N3B8</accession>
<sequence length="138" mass="16060">MVYLLKLISSITNNIHDFLIGLFKLLGYNMTDKQLHFLIIGIIGMVIFLVVNLLFKYIAKYSISAISFIYTFTVMVVFVFAIEIEQKITKRGNMEFKDITAGLWGFLEFFGVYLLIKLSIYLIKKGYTKIQKKKHIRA</sequence>
<dbReference type="EMBL" id="BRXR01000001">
    <property type="protein sequence ID" value="GLC29698.1"/>
    <property type="molecule type" value="Genomic_DNA"/>
</dbReference>
<proteinExistence type="predicted"/>
<gene>
    <name evidence="2" type="primary">eag</name>
    <name evidence="2" type="ORF">bsdE14_11080</name>
</gene>
<feature type="transmembrane region" description="Helical" evidence="1">
    <location>
        <begin position="102"/>
        <end position="123"/>
    </location>
</feature>
<protein>
    <submittedName>
        <fullName evidence="2">Uncharacterized protein</fullName>
    </submittedName>
</protein>
<keyword evidence="1" id="KW-1133">Transmembrane helix</keyword>
<feature type="transmembrane region" description="Helical" evidence="1">
    <location>
        <begin position="35"/>
        <end position="55"/>
    </location>
</feature>
<reference evidence="2 3" key="1">
    <citation type="journal article" date="2024" name="Int. J. Syst. Evol. Microbiol.">
        <title>Clostridium omnivorum sp. nov., isolated from anoxic soil under the treatment of reductive soil disinfestation.</title>
        <authorList>
            <person name="Ueki A."/>
            <person name="Tonouchi A."/>
            <person name="Kaku N."/>
            <person name="Honma S."/>
            <person name="Ueki K."/>
        </authorList>
    </citation>
    <scope>NUCLEOTIDE SEQUENCE [LARGE SCALE GENOMIC DNA]</scope>
    <source>
        <strain evidence="2 3">E14</strain>
    </source>
</reference>
<evidence type="ECO:0000313" key="2">
    <source>
        <dbReference type="EMBL" id="GLC29698.1"/>
    </source>
</evidence>
<evidence type="ECO:0000256" key="1">
    <source>
        <dbReference type="SAM" id="Phobius"/>
    </source>
</evidence>
<comment type="caution">
    <text evidence="2">The sequence shown here is derived from an EMBL/GenBank/DDBJ whole genome shotgun (WGS) entry which is preliminary data.</text>
</comment>